<accession>A0ABP1RD88</accession>
<evidence type="ECO:0000256" key="1">
    <source>
        <dbReference type="SAM" id="MobiDB-lite"/>
    </source>
</evidence>
<evidence type="ECO:0000313" key="2">
    <source>
        <dbReference type="EMBL" id="CAL8126750.1"/>
    </source>
</evidence>
<sequence>MEGELEEFEPKLNPNPLDNPVVLDAVFKHLPLGSLCSCRMANRLWNSAATIAIRKSLNTRLLLCADTKCATELKTFISVFSYSATIPYTRAILILDHLPSMKLDNLHNAEYKEGEMQLLLQLSELFSDHFKNRPPPDSYSPRFKRDSSTSREENAEIVKMACDLFSHFIENLIINLTLHQDTPQNIEYWLSHIYFPNLSELNFHITRTSPDNLSQGSLQEMFKSLPNLRYLGIRKLTKKGDQLFNAIILALTTKPNLARLKSLSIEAFTDDKFHLEILLQANLHLQKLSMIYLGGEVRFIEKMELIKDFLRKCSTTLQHLYTHLPLFSSDHKNFPKLPSLKTLKIEKVYREFSFSQSQLFGFNFTYYFPNIEKIIFKDYDLWKNMQLKTFSLQEVIPCQDIQDISLPDLCFDAPLLERYFMKFPNLRKLSIIVSYVNRYQRKCSFCMVYAFLPLLEELNIAFFEMDLPVYDHILTGISDDKYKELVDEGREPEERDRELAIVMLKHLRNLKITYLQGKKVLGITDISVYFAFLQMKSLRQLTIGASLISNEGISKMGEKIDVTIQHGIDKQSLHDILSPGPIVPENRDENVHGNERPFQEIDY</sequence>
<feature type="compositionally biased region" description="Basic and acidic residues" evidence="1">
    <location>
        <begin position="585"/>
        <end position="603"/>
    </location>
</feature>
<dbReference type="SUPFAM" id="SSF52047">
    <property type="entry name" value="RNI-like"/>
    <property type="match status" value="1"/>
</dbReference>
<comment type="caution">
    <text evidence="2">The sequence shown here is derived from an EMBL/GenBank/DDBJ whole genome shotgun (WGS) entry which is preliminary data.</text>
</comment>
<dbReference type="InterPro" id="IPR032675">
    <property type="entry name" value="LRR_dom_sf"/>
</dbReference>
<evidence type="ECO:0000313" key="3">
    <source>
        <dbReference type="Proteomes" id="UP001642540"/>
    </source>
</evidence>
<evidence type="ECO:0008006" key="4">
    <source>
        <dbReference type="Google" id="ProtNLM"/>
    </source>
</evidence>
<protein>
    <recommendedName>
        <fullName evidence="4">F-box domain-containing protein</fullName>
    </recommendedName>
</protein>
<keyword evidence="3" id="KW-1185">Reference proteome</keyword>
<organism evidence="2 3">
    <name type="scientific">Orchesella dallaii</name>
    <dbReference type="NCBI Taxonomy" id="48710"/>
    <lineage>
        <taxon>Eukaryota</taxon>
        <taxon>Metazoa</taxon>
        <taxon>Ecdysozoa</taxon>
        <taxon>Arthropoda</taxon>
        <taxon>Hexapoda</taxon>
        <taxon>Collembola</taxon>
        <taxon>Entomobryomorpha</taxon>
        <taxon>Entomobryoidea</taxon>
        <taxon>Orchesellidae</taxon>
        <taxon>Orchesellinae</taxon>
        <taxon>Orchesella</taxon>
    </lineage>
</organism>
<proteinExistence type="predicted"/>
<feature type="region of interest" description="Disordered" evidence="1">
    <location>
        <begin position="580"/>
        <end position="603"/>
    </location>
</feature>
<dbReference type="Proteomes" id="UP001642540">
    <property type="component" value="Unassembled WGS sequence"/>
</dbReference>
<dbReference type="Gene3D" id="3.80.10.10">
    <property type="entry name" value="Ribonuclease Inhibitor"/>
    <property type="match status" value="1"/>
</dbReference>
<feature type="region of interest" description="Disordered" evidence="1">
    <location>
        <begin position="131"/>
        <end position="150"/>
    </location>
</feature>
<gene>
    <name evidence="2" type="ORF">ODALV1_LOCUS21534</name>
</gene>
<name>A0ABP1RD88_9HEXA</name>
<dbReference type="EMBL" id="CAXLJM020000072">
    <property type="protein sequence ID" value="CAL8126750.1"/>
    <property type="molecule type" value="Genomic_DNA"/>
</dbReference>
<reference evidence="2 3" key="1">
    <citation type="submission" date="2024-08" db="EMBL/GenBank/DDBJ databases">
        <authorList>
            <person name="Cucini C."/>
            <person name="Frati F."/>
        </authorList>
    </citation>
    <scope>NUCLEOTIDE SEQUENCE [LARGE SCALE GENOMIC DNA]</scope>
</reference>